<evidence type="ECO:0000256" key="1">
    <source>
        <dbReference type="SAM" id="MobiDB-lite"/>
    </source>
</evidence>
<organism evidence="2 3">
    <name type="scientific">Devosia chinhatensis</name>
    <dbReference type="NCBI Taxonomy" id="429727"/>
    <lineage>
        <taxon>Bacteria</taxon>
        <taxon>Pseudomonadati</taxon>
        <taxon>Pseudomonadota</taxon>
        <taxon>Alphaproteobacteria</taxon>
        <taxon>Hyphomicrobiales</taxon>
        <taxon>Devosiaceae</taxon>
        <taxon>Devosia</taxon>
    </lineage>
</organism>
<name>A0A0F5FII8_9HYPH</name>
<dbReference type="RefSeq" id="WP_046103349.1">
    <property type="nucleotide sequence ID" value="NZ_JZEY01000054.1"/>
</dbReference>
<keyword evidence="3" id="KW-1185">Reference proteome</keyword>
<dbReference type="STRING" id="429727.VE26_00780"/>
<dbReference type="AlphaFoldDB" id="A0A0F5FII8"/>
<proteinExistence type="predicted"/>
<gene>
    <name evidence="2" type="ORF">VE26_00780</name>
</gene>
<protein>
    <submittedName>
        <fullName evidence="2">Uncharacterized protein</fullName>
    </submittedName>
</protein>
<evidence type="ECO:0000313" key="3">
    <source>
        <dbReference type="Proteomes" id="UP000033649"/>
    </source>
</evidence>
<feature type="region of interest" description="Disordered" evidence="1">
    <location>
        <begin position="86"/>
        <end position="131"/>
    </location>
</feature>
<evidence type="ECO:0000313" key="2">
    <source>
        <dbReference type="EMBL" id="KKB08661.1"/>
    </source>
</evidence>
<dbReference type="PATRIC" id="fig|429727.3.peg.173"/>
<dbReference type="EMBL" id="JZEY01000054">
    <property type="protein sequence ID" value="KKB08661.1"/>
    <property type="molecule type" value="Genomic_DNA"/>
</dbReference>
<reference evidence="2 3" key="1">
    <citation type="submission" date="2015-03" db="EMBL/GenBank/DDBJ databases">
        <authorList>
            <person name="Hassan Y."/>
            <person name="Lepp D."/>
            <person name="Li X.-Z."/>
            <person name="Zhou T."/>
        </authorList>
    </citation>
    <scope>NUCLEOTIDE SEQUENCE [LARGE SCALE GENOMIC DNA]</scope>
    <source>
        <strain evidence="2 3">IPL18</strain>
    </source>
</reference>
<dbReference type="OrthoDB" id="7949518at2"/>
<dbReference type="Proteomes" id="UP000033649">
    <property type="component" value="Unassembled WGS sequence"/>
</dbReference>
<sequence>MSQDRDPFERLHQVTGPEPDPVIMNAVIAQSRDAFIRNAARRKTKTSPVLGWLSQSGRWLVPAGAGAVALVAALVVAPGLINTSPEAPADASQVADAPSVTSPTVSRSPERSESADGTIRMGVQPGPGQAPTTAAPVIVSVFEGEGVRIGMRMAPTLTEFYLADAPGEPIIDSQVVLTGEELELLEAARLTDMDLIALRMRVDETRFWRVYSPLVGAYARDPDLSEIVSDATDRAEVERRLLAE</sequence>
<accession>A0A0F5FII8</accession>
<feature type="compositionally biased region" description="Low complexity" evidence="1">
    <location>
        <begin position="98"/>
        <end position="107"/>
    </location>
</feature>
<comment type="caution">
    <text evidence="2">The sequence shown here is derived from an EMBL/GenBank/DDBJ whole genome shotgun (WGS) entry which is preliminary data.</text>
</comment>